<reference evidence="1 2" key="1">
    <citation type="submission" date="2018-07" db="EMBL/GenBank/DDBJ databases">
        <title>Genome sequencing of Runella.</title>
        <authorList>
            <person name="Baek M.-G."/>
            <person name="Yi H."/>
        </authorList>
    </citation>
    <scope>NUCLEOTIDE SEQUENCE [LARGE SCALE GENOMIC DNA]</scope>
    <source>
        <strain evidence="1 2">HYN0085</strain>
    </source>
</reference>
<dbReference type="AlphaFoldDB" id="A0A344TIG0"/>
<name>A0A344TIG0_9BACT</name>
<dbReference type="Proteomes" id="UP000251993">
    <property type="component" value="Chromosome"/>
</dbReference>
<evidence type="ECO:0000313" key="2">
    <source>
        <dbReference type="Proteomes" id="UP000251993"/>
    </source>
</evidence>
<sequence length="64" mass="6839">MNYGTSSGGTGARVSVLRKVAASAALSARMRIVIIQANSLRNARQAAVDFSDYNAVKEFYGLKD</sequence>
<gene>
    <name evidence="1" type="ORF">DR864_12050</name>
</gene>
<accession>A0A344TIG0</accession>
<dbReference type="EMBL" id="CP030850">
    <property type="protein sequence ID" value="AXE18431.1"/>
    <property type="molecule type" value="Genomic_DNA"/>
</dbReference>
<dbReference type="OrthoDB" id="956932at2"/>
<keyword evidence="2" id="KW-1185">Reference proteome</keyword>
<dbReference type="KEGG" id="run:DR864_12050"/>
<proteinExistence type="predicted"/>
<evidence type="ECO:0000313" key="1">
    <source>
        <dbReference type="EMBL" id="AXE18431.1"/>
    </source>
</evidence>
<protein>
    <submittedName>
        <fullName evidence="1">Uncharacterized protein</fullName>
    </submittedName>
</protein>
<organism evidence="1 2">
    <name type="scientific">Runella rosea</name>
    <dbReference type="NCBI Taxonomy" id="2259595"/>
    <lineage>
        <taxon>Bacteria</taxon>
        <taxon>Pseudomonadati</taxon>
        <taxon>Bacteroidota</taxon>
        <taxon>Cytophagia</taxon>
        <taxon>Cytophagales</taxon>
        <taxon>Spirosomataceae</taxon>
        <taxon>Runella</taxon>
    </lineage>
</organism>